<feature type="compositionally biased region" description="Basic residues" evidence="1">
    <location>
        <begin position="121"/>
        <end position="132"/>
    </location>
</feature>
<evidence type="ECO:0000313" key="3">
    <source>
        <dbReference type="Proteomes" id="UP000606274"/>
    </source>
</evidence>
<gene>
    <name evidence="2" type="ORF">HF521_018414</name>
</gene>
<dbReference type="AlphaFoldDB" id="A0A8T0BP65"/>
<comment type="caution">
    <text evidence="2">The sequence shown here is derived from an EMBL/GenBank/DDBJ whole genome shotgun (WGS) entry which is preliminary data.</text>
</comment>
<proteinExistence type="predicted"/>
<evidence type="ECO:0000313" key="2">
    <source>
        <dbReference type="EMBL" id="KAF7707196.1"/>
    </source>
</evidence>
<feature type="compositionally biased region" description="Basic and acidic residues" evidence="1">
    <location>
        <begin position="99"/>
        <end position="120"/>
    </location>
</feature>
<protein>
    <submittedName>
        <fullName evidence="2">Uncharacterized protein</fullName>
    </submittedName>
</protein>
<reference evidence="2" key="1">
    <citation type="submission" date="2020-08" db="EMBL/GenBank/DDBJ databases">
        <title>Chromosome-level assembly of Southern catfish (Silurus meridionalis) provides insights into visual adaptation to the nocturnal and benthic lifestyles.</title>
        <authorList>
            <person name="Zhang Y."/>
            <person name="Wang D."/>
            <person name="Peng Z."/>
        </authorList>
    </citation>
    <scope>NUCLEOTIDE SEQUENCE</scope>
    <source>
        <strain evidence="2">SWU-2019-XX</strain>
        <tissue evidence="2">Muscle</tissue>
    </source>
</reference>
<feature type="region of interest" description="Disordered" evidence="1">
    <location>
        <begin position="43"/>
        <end position="132"/>
    </location>
</feature>
<dbReference type="EMBL" id="JABFDY010000005">
    <property type="protein sequence ID" value="KAF7707196.1"/>
    <property type="molecule type" value="Genomic_DNA"/>
</dbReference>
<feature type="compositionally biased region" description="Polar residues" evidence="1">
    <location>
        <begin position="56"/>
        <end position="68"/>
    </location>
</feature>
<feature type="compositionally biased region" description="Basic and acidic residues" evidence="1">
    <location>
        <begin position="44"/>
        <end position="55"/>
    </location>
</feature>
<name>A0A8T0BP65_SILME</name>
<evidence type="ECO:0000256" key="1">
    <source>
        <dbReference type="SAM" id="MobiDB-lite"/>
    </source>
</evidence>
<accession>A0A8T0BP65</accession>
<keyword evidence="3" id="KW-1185">Reference proteome</keyword>
<organism evidence="2 3">
    <name type="scientific">Silurus meridionalis</name>
    <name type="common">Southern catfish</name>
    <name type="synonym">Silurus soldatovi meridionalis</name>
    <dbReference type="NCBI Taxonomy" id="175797"/>
    <lineage>
        <taxon>Eukaryota</taxon>
        <taxon>Metazoa</taxon>
        <taxon>Chordata</taxon>
        <taxon>Craniata</taxon>
        <taxon>Vertebrata</taxon>
        <taxon>Euteleostomi</taxon>
        <taxon>Actinopterygii</taxon>
        <taxon>Neopterygii</taxon>
        <taxon>Teleostei</taxon>
        <taxon>Ostariophysi</taxon>
        <taxon>Siluriformes</taxon>
        <taxon>Siluridae</taxon>
        <taxon>Silurus</taxon>
    </lineage>
</organism>
<dbReference type="Proteomes" id="UP000606274">
    <property type="component" value="Unassembled WGS sequence"/>
</dbReference>
<sequence>MPAVCLTLSTGEDSFDLQTVALEMEVLEKQIRELHEKHARLRERKAALETSRADAHSSQTQRTYNSGKGATWTLDAAAAEETSKAPVEDVSPATTTGLRDLDREPLRPSPRDGTRHCDSRRFHRPACPRYRS</sequence>